<comment type="caution">
    <text evidence="1">The sequence shown here is derived from an EMBL/GenBank/DDBJ whole genome shotgun (WGS) entry which is preliminary data.</text>
</comment>
<dbReference type="EMBL" id="AQHR01000126">
    <property type="protein sequence ID" value="EON74716.1"/>
    <property type="molecule type" value="Genomic_DNA"/>
</dbReference>
<organism evidence="1 2">
    <name type="scientific">Lunatimonas lonarensis</name>
    <dbReference type="NCBI Taxonomy" id="1232681"/>
    <lineage>
        <taxon>Bacteria</taxon>
        <taxon>Pseudomonadati</taxon>
        <taxon>Bacteroidota</taxon>
        <taxon>Cytophagia</taxon>
        <taxon>Cytophagales</taxon>
        <taxon>Cyclobacteriaceae</taxon>
    </lineage>
</organism>
<proteinExistence type="predicted"/>
<dbReference type="OrthoDB" id="1007219at2"/>
<reference evidence="1 2" key="1">
    <citation type="submission" date="2013-02" db="EMBL/GenBank/DDBJ databases">
        <title>A novel strain isolated from Lonar lake, Maharashtra, India.</title>
        <authorList>
            <person name="Singh A."/>
        </authorList>
    </citation>
    <scope>NUCLEOTIDE SEQUENCE [LARGE SCALE GENOMIC DNA]</scope>
    <source>
        <strain evidence="1 2">AK24</strain>
    </source>
</reference>
<accession>R7ZKT9</accession>
<dbReference type="Proteomes" id="UP000013909">
    <property type="component" value="Unassembled WGS sequence"/>
</dbReference>
<name>R7ZKT9_9BACT</name>
<keyword evidence="2" id="KW-1185">Reference proteome</keyword>
<evidence type="ECO:0000313" key="1">
    <source>
        <dbReference type="EMBL" id="EON74716.1"/>
    </source>
</evidence>
<gene>
    <name evidence="1" type="ORF">ADIS_4827</name>
</gene>
<protein>
    <submittedName>
        <fullName evidence="1">Putative lipoprotein</fullName>
    </submittedName>
</protein>
<dbReference type="AlphaFoldDB" id="R7ZKT9"/>
<dbReference type="RefSeq" id="WP_010856938.1">
    <property type="nucleotide sequence ID" value="NZ_AQHR01000126.1"/>
</dbReference>
<keyword evidence="1" id="KW-0449">Lipoprotein</keyword>
<sequence length="408" mass="47295">MRGLKLSNPSCLETLFKAFMNCKSVYFFLLVTLVICTSCQEDNGLKYLGESVEFTPKKEISIDSIKIDTLINNDIFFSGFGAWVIFNDSLILLDRKLVSAHVFSDDLIHRSTNLGRGDGPNSINNIILETTIMDDYLVILGGSYQYFFMSKNWEIVKRGQFDFYHENTPYEELLNNPKAHYVGHYDVFIEHLKLGHDYRGNLVFSITIPHPDFNYLWHEKFYQEARVLGKVNPDDPKVSIHGGYSPIYHRYRFLSTLTGAPFSYLDADTYIQGYEADSILYKLSGSGEVQYAFGVAGKEMNIAYENFKAEDVEEYEAVWEVDRDRYGYYHSVDFVRETGLLFRGYTKSNSLVDGMQIYRDDTLIGDVEVPKDFLFVGYKAPYYYGEFKYRPDKEEDSIKLLRFELPDN</sequence>
<evidence type="ECO:0000313" key="2">
    <source>
        <dbReference type="Proteomes" id="UP000013909"/>
    </source>
</evidence>